<proteinExistence type="predicted"/>
<organism evidence="2 3">
    <name type="scientific">Shouchella lehensis G1</name>
    <dbReference type="NCBI Taxonomy" id="1246626"/>
    <lineage>
        <taxon>Bacteria</taxon>
        <taxon>Bacillati</taxon>
        <taxon>Bacillota</taxon>
        <taxon>Bacilli</taxon>
        <taxon>Bacillales</taxon>
        <taxon>Bacillaceae</taxon>
        <taxon>Shouchella</taxon>
    </lineage>
</organism>
<keyword evidence="1" id="KW-0812">Transmembrane</keyword>
<keyword evidence="1" id="KW-1133">Transmembrane helix</keyword>
<evidence type="ECO:0000313" key="2">
    <source>
        <dbReference type="EMBL" id="AIC95414.1"/>
    </source>
</evidence>
<dbReference type="KEGG" id="ble:BleG1_2850"/>
<dbReference type="EMBL" id="CP003923">
    <property type="protein sequence ID" value="AIC95414.1"/>
    <property type="molecule type" value="Genomic_DNA"/>
</dbReference>
<keyword evidence="3" id="KW-1185">Reference proteome</keyword>
<name>A0A060M5Q2_9BACI</name>
<dbReference type="HOGENOM" id="CLU_3196158_0_0_9"/>
<reference evidence="2 3" key="1">
    <citation type="journal article" date="2014" name="Gene">
        <title>A comparative genomic analysis of the alkalitolerant soil bacterium Bacillus lehensis G1.</title>
        <authorList>
            <person name="Noor Y.M."/>
            <person name="Samsulrizal N.H."/>
            <person name="Jema'on N.A."/>
            <person name="Low K.O."/>
            <person name="Ramli A.N."/>
            <person name="Alias N.I."/>
            <person name="Damis S.I."/>
            <person name="Fuzi S.F."/>
            <person name="Isa M.N."/>
            <person name="Murad A.M."/>
            <person name="Raih M.F."/>
            <person name="Bakar F.D."/>
            <person name="Najimudin N."/>
            <person name="Mahadi N.M."/>
            <person name="Illias R.M."/>
        </authorList>
    </citation>
    <scope>NUCLEOTIDE SEQUENCE [LARGE SCALE GENOMIC DNA]</scope>
    <source>
        <strain evidence="2 3">G1</strain>
    </source>
</reference>
<dbReference type="AlphaFoldDB" id="A0A060M5Q2"/>
<evidence type="ECO:0000313" key="3">
    <source>
        <dbReference type="Proteomes" id="UP000027142"/>
    </source>
</evidence>
<accession>A0A060M5Q2</accession>
<gene>
    <name evidence="2" type="ORF">BleG1_2850</name>
</gene>
<evidence type="ECO:0000256" key="1">
    <source>
        <dbReference type="SAM" id="Phobius"/>
    </source>
</evidence>
<protein>
    <submittedName>
        <fullName evidence="2">Uncharacterized protein</fullName>
    </submittedName>
</protein>
<dbReference type="Proteomes" id="UP000027142">
    <property type="component" value="Chromosome"/>
</dbReference>
<keyword evidence="1" id="KW-0472">Membrane</keyword>
<dbReference type="PATRIC" id="fig|1246626.3.peg.2841"/>
<sequence length="45" mass="5184">MRLYVRNFLKGGDAVSEKEIGYYANGFLLGALIASFVWYFPVFIF</sequence>
<dbReference type="STRING" id="1246626.BleG1_2850"/>
<feature type="transmembrane region" description="Helical" evidence="1">
    <location>
        <begin position="20"/>
        <end position="40"/>
    </location>
</feature>